<dbReference type="GO" id="GO:0050462">
    <property type="term" value="F:N-acetylneuraminate synthase activity"/>
    <property type="evidence" value="ECO:0007669"/>
    <property type="project" value="UniProtKB-EC"/>
</dbReference>
<dbReference type="Gene3D" id="3.90.1210.10">
    <property type="entry name" value="Antifreeze-like/N-acetylneuraminic acid synthase C-terminal domain"/>
    <property type="match status" value="1"/>
</dbReference>
<sequence>MKNKVFIIAEAGVNHNGSFDLAIRLCDIAKEAGADAVKFQTFKTEKLLTKKAKLAEYQKNALGETSDGQFDMIKKLELSYDQFGAIKEHCEKIGIEFMSTPDDDDSLEFLVNLGIRRLKIGSAEITNVPFLRKFAKTGLPLIVSSGMADLIEVLAAKETLVKAGAKAEQLTFLHCNTEYPTPMRDVNLRAMLTMKEHLKTEIGYSDHTLGLTVCTAAAALGATVLEKHFTIDTSMEGPDHQASLTPQQLKDLVQAVRDVEICLGSDVKKASPSEEKNKAITRRLIVASRPIQKGEILSDENLTTKRAPTGISANQWDLVIGKKASKNYEEDESIFEH</sequence>
<name>A0ABT6DQD0_9BACT</name>
<dbReference type="Pfam" id="PF08666">
    <property type="entry name" value="SAF"/>
    <property type="match status" value="1"/>
</dbReference>
<proteinExistence type="predicted"/>
<dbReference type="InterPro" id="IPR013132">
    <property type="entry name" value="PseI/NeuA/B-like_N"/>
</dbReference>
<comment type="caution">
    <text evidence="2">The sequence shown here is derived from an EMBL/GenBank/DDBJ whole genome shotgun (WGS) entry which is preliminary data.</text>
</comment>
<dbReference type="RefSeq" id="WP_277579299.1">
    <property type="nucleotide sequence ID" value="NZ_JANRMI010000004.1"/>
</dbReference>
<gene>
    <name evidence="2" type="primary">neuB</name>
    <name evidence="2" type="ORF">NWE73_13310</name>
</gene>
<feature type="domain" description="AFP-like" evidence="1">
    <location>
        <begin position="284"/>
        <end position="337"/>
    </location>
</feature>
<dbReference type="InterPro" id="IPR036732">
    <property type="entry name" value="AFP_Neu5c_C_sf"/>
</dbReference>
<dbReference type="InterPro" id="IPR051690">
    <property type="entry name" value="PseI-like"/>
</dbReference>
<accession>A0ABT6DQD0</accession>
<dbReference type="SUPFAM" id="SSF51569">
    <property type="entry name" value="Aldolase"/>
    <property type="match status" value="1"/>
</dbReference>
<dbReference type="InterPro" id="IPR013785">
    <property type="entry name" value="Aldolase_TIM"/>
</dbReference>
<dbReference type="EC" id="2.5.1.56" evidence="2"/>
<dbReference type="PANTHER" id="PTHR42966:SF1">
    <property type="entry name" value="SIALIC ACID SYNTHASE"/>
    <property type="match status" value="1"/>
</dbReference>
<dbReference type="EMBL" id="JANRMI010000004">
    <property type="protein sequence ID" value="MDG0817353.1"/>
    <property type="molecule type" value="Genomic_DNA"/>
</dbReference>
<keyword evidence="3" id="KW-1185">Reference proteome</keyword>
<dbReference type="NCBIfam" id="TIGR03569">
    <property type="entry name" value="NeuB_NnaB"/>
    <property type="match status" value="1"/>
</dbReference>
<dbReference type="SUPFAM" id="SSF51269">
    <property type="entry name" value="AFP III-like domain"/>
    <property type="match status" value="1"/>
</dbReference>
<protein>
    <submittedName>
        <fullName evidence="2">N-acetylneuraminate synthase</fullName>
        <ecNumber evidence="2">2.5.1.56</ecNumber>
    </submittedName>
</protein>
<dbReference type="InterPro" id="IPR013974">
    <property type="entry name" value="SAF"/>
</dbReference>
<evidence type="ECO:0000313" key="2">
    <source>
        <dbReference type="EMBL" id="MDG0817353.1"/>
    </source>
</evidence>
<organism evidence="2 3">
    <name type="scientific">Bdellovibrio svalbardensis</name>
    <dbReference type="NCBI Taxonomy" id="2972972"/>
    <lineage>
        <taxon>Bacteria</taxon>
        <taxon>Pseudomonadati</taxon>
        <taxon>Bdellovibrionota</taxon>
        <taxon>Bdellovibrionia</taxon>
        <taxon>Bdellovibrionales</taxon>
        <taxon>Pseudobdellovibrionaceae</taxon>
        <taxon>Bdellovibrio</taxon>
    </lineage>
</organism>
<keyword evidence="2" id="KW-0808">Transferase</keyword>
<dbReference type="PROSITE" id="PS50844">
    <property type="entry name" value="AFP_LIKE"/>
    <property type="match status" value="1"/>
</dbReference>
<evidence type="ECO:0000259" key="1">
    <source>
        <dbReference type="PROSITE" id="PS50844"/>
    </source>
</evidence>
<dbReference type="InterPro" id="IPR020007">
    <property type="entry name" value="NeuB/NeuA"/>
</dbReference>
<dbReference type="Gene3D" id="3.20.20.70">
    <property type="entry name" value="Aldolase class I"/>
    <property type="match status" value="1"/>
</dbReference>
<dbReference type="PANTHER" id="PTHR42966">
    <property type="entry name" value="N-ACETYLNEURAMINATE SYNTHASE"/>
    <property type="match status" value="1"/>
</dbReference>
<reference evidence="2" key="1">
    <citation type="submission" date="2022-08" db="EMBL/GenBank/DDBJ databases">
        <title>Novel Bdellovibrio Species Isolated from Svalbard: Designation Bdellovibrio svalbardensis.</title>
        <authorList>
            <person name="Mitchell R.J."/>
            <person name="Choi S.Y."/>
        </authorList>
    </citation>
    <scope>NUCLEOTIDE SEQUENCE</scope>
    <source>
        <strain evidence="2">PAP01</strain>
    </source>
</reference>
<dbReference type="InterPro" id="IPR006190">
    <property type="entry name" value="SAF_AFP_Neu5Ac"/>
</dbReference>
<dbReference type="Pfam" id="PF03102">
    <property type="entry name" value="NeuB"/>
    <property type="match status" value="1"/>
</dbReference>
<dbReference type="CDD" id="cd11615">
    <property type="entry name" value="SAF_NeuB_like"/>
    <property type="match status" value="1"/>
</dbReference>
<evidence type="ECO:0000313" key="3">
    <source>
        <dbReference type="Proteomes" id="UP001152321"/>
    </source>
</evidence>
<dbReference type="InterPro" id="IPR057736">
    <property type="entry name" value="SAF_PseI/NeuA/NeuB"/>
</dbReference>
<dbReference type="Proteomes" id="UP001152321">
    <property type="component" value="Unassembled WGS sequence"/>
</dbReference>